<evidence type="ECO:0000256" key="7">
    <source>
        <dbReference type="ARBA" id="ARBA00023159"/>
    </source>
</evidence>
<keyword evidence="6 9" id="KW-0238">DNA-binding</keyword>
<comment type="subcellular location">
    <subcellularLocation>
        <location evidence="1 9">Cytoplasm</location>
    </subcellularLocation>
</comment>
<keyword evidence="4 9" id="KW-0902">Two-component regulatory system</keyword>
<dbReference type="InterPro" id="IPR036390">
    <property type="entry name" value="WH_DNA-bd_sf"/>
</dbReference>
<dbReference type="InterPro" id="IPR013196">
    <property type="entry name" value="HTH_11"/>
</dbReference>
<evidence type="ECO:0000256" key="8">
    <source>
        <dbReference type="ARBA" id="ARBA00023163"/>
    </source>
</evidence>
<evidence type="ECO:0000256" key="5">
    <source>
        <dbReference type="ARBA" id="ARBA00023015"/>
    </source>
</evidence>
<sequence length="220" mass="24253">MIRVLVVEDDFRVAKVHVDFTSRVDGFTVAGTARTAAECRSILAARPVDLVLLDSYLPDEPGLDLLAELSADTIVLTAASDTRSVRLALARGALNYLVKPFTAEQLGERLTAYRRYRAALAGDRHLGQEEIDRVWRLLHEGDRPAVPKGQSAVTVRLVSETLRRAGEPRTAAEIADELGISRATAQRYLAALARDGTAEMRLRYGTTGRPEHRYRWVGTG</sequence>
<evidence type="ECO:0000313" key="13">
    <source>
        <dbReference type="Proteomes" id="UP001602245"/>
    </source>
</evidence>
<dbReference type="Proteomes" id="UP001602245">
    <property type="component" value="Unassembled WGS sequence"/>
</dbReference>
<dbReference type="PANTHER" id="PTHR45526:SF1">
    <property type="entry name" value="TRANSCRIPTIONAL REGULATORY PROTEIN DCUR-RELATED"/>
    <property type="match status" value="1"/>
</dbReference>
<dbReference type="InterPro" id="IPR024187">
    <property type="entry name" value="Sig_transdc_resp-reg_cit/mal"/>
</dbReference>
<feature type="modified residue" description="4-aspartylphosphate" evidence="10">
    <location>
        <position position="54"/>
    </location>
</feature>
<gene>
    <name evidence="12" type="ORF">ACFY35_25185</name>
</gene>
<keyword evidence="8 9" id="KW-0804">Transcription</keyword>
<dbReference type="SUPFAM" id="SSF52172">
    <property type="entry name" value="CheY-like"/>
    <property type="match status" value="1"/>
</dbReference>
<dbReference type="PIRSF" id="PIRSF006171">
    <property type="entry name" value="RR_citrat_malat"/>
    <property type="match status" value="1"/>
</dbReference>
<dbReference type="PANTHER" id="PTHR45526">
    <property type="entry name" value="TRANSCRIPTIONAL REGULATORY PROTEIN DPIA"/>
    <property type="match status" value="1"/>
</dbReference>
<reference evidence="12 13" key="1">
    <citation type="submission" date="2024-10" db="EMBL/GenBank/DDBJ databases">
        <title>The Natural Products Discovery Center: Release of the First 8490 Sequenced Strains for Exploring Actinobacteria Biosynthetic Diversity.</title>
        <authorList>
            <person name="Kalkreuter E."/>
            <person name="Kautsar S.A."/>
            <person name="Yang D."/>
            <person name="Bader C.D."/>
            <person name="Teijaro C.N."/>
            <person name="Fluegel L."/>
            <person name="Davis C.M."/>
            <person name="Simpson J.R."/>
            <person name="Lauterbach L."/>
            <person name="Steele A.D."/>
            <person name="Gui C."/>
            <person name="Meng S."/>
            <person name="Li G."/>
            <person name="Viehrig K."/>
            <person name="Ye F."/>
            <person name="Su P."/>
            <person name="Kiefer A.F."/>
            <person name="Nichols A."/>
            <person name="Cepeda A.J."/>
            <person name="Yan W."/>
            <person name="Fan B."/>
            <person name="Jiang Y."/>
            <person name="Adhikari A."/>
            <person name="Zheng C.-J."/>
            <person name="Schuster L."/>
            <person name="Cowan T.M."/>
            <person name="Smanski M.J."/>
            <person name="Chevrette M.G."/>
            <person name="De Carvalho L.P.S."/>
            <person name="Shen B."/>
        </authorList>
    </citation>
    <scope>NUCLEOTIDE SEQUENCE [LARGE SCALE GENOMIC DNA]</scope>
    <source>
        <strain evidence="12 13">NPDC000087</strain>
    </source>
</reference>
<dbReference type="SMART" id="SM00448">
    <property type="entry name" value="REC"/>
    <property type="match status" value="1"/>
</dbReference>
<feature type="domain" description="Response regulatory" evidence="11">
    <location>
        <begin position="3"/>
        <end position="114"/>
    </location>
</feature>
<organism evidence="12 13">
    <name type="scientific">Paractinoplanes globisporus</name>
    <dbReference type="NCBI Taxonomy" id="113565"/>
    <lineage>
        <taxon>Bacteria</taxon>
        <taxon>Bacillati</taxon>
        <taxon>Actinomycetota</taxon>
        <taxon>Actinomycetes</taxon>
        <taxon>Micromonosporales</taxon>
        <taxon>Micromonosporaceae</taxon>
        <taxon>Paractinoplanes</taxon>
    </lineage>
</organism>
<dbReference type="InterPro" id="IPR051271">
    <property type="entry name" value="2C-system_Tx_regulators"/>
</dbReference>
<keyword evidence="5 9" id="KW-0805">Transcription regulation</keyword>
<dbReference type="PROSITE" id="PS50110">
    <property type="entry name" value="RESPONSE_REGULATORY"/>
    <property type="match status" value="1"/>
</dbReference>
<keyword evidence="7 9" id="KW-0010">Activator</keyword>
<keyword evidence="3 10" id="KW-0597">Phosphoprotein</keyword>
<comment type="caution">
    <text evidence="12">The sequence shown here is derived from an EMBL/GenBank/DDBJ whole genome shotgun (WGS) entry which is preliminary data.</text>
</comment>
<evidence type="ECO:0000256" key="3">
    <source>
        <dbReference type="ARBA" id="ARBA00022553"/>
    </source>
</evidence>
<dbReference type="Pfam" id="PF00072">
    <property type="entry name" value="Response_reg"/>
    <property type="match status" value="1"/>
</dbReference>
<keyword evidence="13" id="KW-1185">Reference proteome</keyword>
<dbReference type="InterPro" id="IPR001789">
    <property type="entry name" value="Sig_transdc_resp-reg_receiver"/>
</dbReference>
<evidence type="ECO:0000313" key="12">
    <source>
        <dbReference type="EMBL" id="MFF5292750.1"/>
    </source>
</evidence>
<evidence type="ECO:0000256" key="1">
    <source>
        <dbReference type="ARBA" id="ARBA00004496"/>
    </source>
</evidence>
<keyword evidence="2 9" id="KW-0963">Cytoplasm</keyword>
<dbReference type="InterPro" id="IPR011006">
    <property type="entry name" value="CheY-like_superfamily"/>
</dbReference>
<dbReference type="Gene3D" id="1.10.10.10">
    <property type="entry name" value="Winged helix-like DNA-binding domain superfamily/Winged helix DNA-binding domain"/>
    <property type="match status" value="1"/>
</dbReference>
<accession>A0ABW6WJQ7</accession>
<proteinExistence type="predicted"/>
<dbReference type="Pfam" id="PF08279">
    <property type="entry name" value="HTH_11"/>
    <property type="match status" value="1"/>
</dbReference>
<evidence type="ECO:0000256" key="9">
    <source>
        <dbReference type="PIRNR" id="PIRNR006171"/>
    </source>
</evidence>
<dbReference type="EMBL" id="JBIAZU010000004">
    <property type="protein sequence ID" value="MFF5292750.1"/>
    <property type="molecule type" value="Genomic_DNA"/>
</dbReference>
<dbReference type="SUPFAM" id="SSF46785">
    <property type="entry name" value="Winged helix' DNA-binding domain"/>
    <property type="match status" value="1"/>
</dbReference>
<dbReference type="InterPro" id="IPR036388">
    <property type="entry name" value="WH-like_DNA-bd_sf"/>
</dbReference>
<evidence type="ECO:0000259" key="11">
    <source>
        <dbReference type="PROSITE" id="PS50110"/>
    </source>
</evidence>
<evidence type="ECO:0000256" key="4">
    <source>
        <dbReference type="ARBA" id="ARBA00023012"/>
    </source>
</evidence>
<evidence type="ECO:0000256" key="6">
    <source>
        <dbReference type="ARBA" id="ARBA00023125"/>
    </source>
</evidence>
<evidence type="ECO:0000256" key="10">
    <source>
        <dbReference type="PROSITE-ProRule" id="PRU00169"/>
    </source>
</evidence>
<evidence type="ECO:0000256" key="2">
    <source>
        <dbReference type="ARBA" id="ARBA00022490"/>
    </source>
</evidence>
<protein>
    <recommendedName>
        <fullName evidence="9">Transcriptional regulatory protein</fullName>
    </recommendedName>
</protein>
<dbReference type="RefSeq" id="WP_026206614.1">
    <property type="nucleotide sequence ID" value="NZ_JBIAZU010000004.1"/>
</dbReference>
<name>A0ABW6WJQ7_9ACTN</name>
<dbReference type="Gene3D" id="3.40.50.2300">
    <property type="match status" value="1"/>
</dbReference>